<dbReference type="PRINTS" id="PR00411">
    <property type="entry name" value="PNDRDTASEI"/>
</dbReference>
<dbReference type="NCBIfam" id="NF004776">
    <property type="entry name" value="PRK06116.1"/>
    <property type="match status" value="1"/>
</dbReference>
<evidence type="ECO:0000259" key="10">
    <source>
        <dbReference type="Pfam" id="PF07992"/>
    </source>
</evidence>
<dbReference type="InterPro" id="IPR012999">
    <property type="entry name" value="Pyr_OxRdtase_I_AS"/>
</dbReference>
<dbReference type="InterPro" id="IPR046952">
    <property type="entry name" value="GSHR/TRXR-like"/>
</dbReference>
<gene>
    <name evidence="11" type="primary">gorA</name>
    <name evidence="11" type="ORF">ACFP73_04495</name>
</gene>
<dbReference type="InterPro" id="IPR006322">
    <property type="entry name" value="Glutathione_Rdtase_euk/bac"/>
</dbReference>
<evidence type="ECO:0000256" key="3">
    <source>
        <dbReference type="ARBA" id="ARBA00022630"/>
    </source>
</evidence>
<dbReference type="Gene3D" id="3.50.50.60">
    <property type="entry name" value="FAD/NAD(P)-binding domain"/>
    <property type="match status" value="2"/>
</dbReference>
<reference evidence="12" key="1">
    <citation type="journal article" date="2019" name="Int. J. Syst. Evol. Microbiol.">
        <title>The Global Catalogue of Microorganisms (GCM) 10K type strain sequencing project: providing services to taxonomists for standard genome sequencing and annotation.</title>
        <authorList>
            <consortium name="The Broad Institute Genomics Platform"/>
            <consortium name="The Broad Institute Genome Sequencing Center for Infectious Disease"/>
            <person name="Wu L."/>
            <person name="Ma J."/>
        </authorList>
    </citation>
    <scope>NUCLEOTIDE SEQUENCE [LARGE SCALE GENOMIC DNA]</scope>
    <source>
        <strain evidence="12">CGMCC 4.1530</strain>
    </source>
</reference>
<keyword evidence="4 8" id="KW-0274">FAD</keyword>
<evidence type="ECO:0000256" key="5">
    <source>
        <dbReference type="ARBA" id="ARBA00023002"/>
    </source>
</evidence>
<evidence type="ECO:0000256" key="6">
    <source>
        <dbReference type="ARBA" id="ARBA00023157"/>
    </source>
</evidence>
<dbReference type="PRINTS" id="PR00368">
    <property type="entry name" value="FADPNR"/>
</dbReference>
<feature type="domain" description="FAD/NAD(P)-binding" evidence="10">
    <location>
        <begin position="5"/>
        <end position="318"/>
    </location>
</feature>
<dbReference type="InterPro" id="IPR001100">
    <property type="entry name" value="Pyr_nuc-diS_OxRdtase"/>
</dbReference>
<name>A0ABW1VM49_9GAMM</name>
<evidence type="ECO:0000256" key="4">
    <source>
        <dbReference type="ARBA" id="ARBA00022827"/>
    </source>
</evidence>
<dbReference type="Gene3D" id="3.30.390.30">
    <property type="match status" value="1"/>
</dbReference>
<evidence type="ECO:0000256" key="1">
    <source>
        <dbReference type="ARBA" id="ARBA00001974"/>
    </source>
</evidence>
<dbReference type="Pfam" id="PF02852">
    <property type="entry name" value="Pyr_redox_dim"/>
    <property type="match status" value="1"/>
</dbReference>
<dbReference type="InterPro" id="IPR004099">
    <property type="entry name" value="Pyr_nucl-diS_OxRdtase_dimer"/>
</dbReference>
<dbReference type="InterPro" id="IPR016156">
    <property type="entry name" value="FAD/NAD-linked_Rdtase_dimer_sf"/>
</dbReference>
<dbReference type="Pfam" id="PF07992">
    <property type="entry name" value="Pyr_redox_2"/>
    <property type="match status" value="1"/>
</dbReference>
<evidence type="ECO:0000259" key="9">
    <source>
        <dbReference type="Pfam" id="PF02852"/>
    </source>
</evidence>
<dbReference type="InterPro" id="IPR023753">
    <property type="entry name" value="FAD/NAD-binding_dom"/>
</dbReference>
<keyword evidence="7 8" id="KW-0676">Redox-active center</keyword>
<evidence type="ECO:0000256" key="8">
    <source>
        <dbReference type="RuleBase" id="RU003691"/>
    </source>
</evidence>
<accession>A0ABW1VM49</accession>
<comment type="similarity">
    <text evidence="2 8">Belongs to the class-I pyridine nucleotide-disulfide oxidoreductase family.</text>
</comment>
<keyword evidence="5 8" id="KW-0560">Oxidoreductase</keyword>
<comment type="caution">
    <text evidence="11">The sequence shown here is derived from an EMBL/GenBank/DDBJ whole genome shotgun (WGS) entry which is preliminary data.</text>
</comment>
<dbReference type="InterPro" id="IPR036188">
    <property type="entry name" value="FAD/NAD-bd_sf"/>
</dbReference>
<organism evidence="11 12">
    <name type="scientific">Tatumella punctata</name>
    <dbReference type="NCBI Taxonomy" id="399969"/>
    <lineage>
        <taxon>Bacteria</taxon>
        <taxon>Pseudomonadati</taxon>
        <taxon>Pseudomonadota</taxon>
        <taxon>Gammaproteobacteria</taxon>
        <taxon>Enterobacterales</taxon>
        <taxon>Erwiniaceae</taxon>
        <taxon>Tatumella</taxon>
    </lineage>
</organism>
<proteinExistence type="inferred from homology"/>
<sequence length="450" mass="48435">MTKHYDYLAIGGGSGGIASINRAAMYGKKCALIEAKALGGTCVNVGCVPKKVMWHAAQISEAIRLYGPDYGFDTTINHFDWATLVKSRTAYIDRIHTSYDNVLGKNNVDVIKGFARFVDAHTVEVNGEQITADHILIATGGRPAHPDIPGAEWGIDSDGFFELDALPKRVAVVGAGYIAVEIAGVVNGLGAETHLFVRKQSPLRQFDPLLSDTLVEVMNAEGPSLHTQAVPKQVDKNSDGSLTLTLENGEQYTVDCLIWAIGRQPATDNLNLQASGVALNEKGCIVVDKFQNTSVSGIYAVGDNTGAVELTPVAVAAGRRLSERLFNNKPEEHLDYSNIPTVVFSHPPIGTVGLSEPEARQQYGDDAVKVYTSSFTAMYTAVTRHRQPCRMKLVCVGADEKIVGIHGIGFGVDEMLQGFAVALKMGATKKDFDNTVAIHPTGAEEFVTMR</sequence>
<dbReference type="NCBIfam" id="TIGR01421">
    <property type="entry name" value="gluta_reduc_1"/>
    <property type="match status" value="1"/>
</dbReference>
<evidence type="ECO:0000313" key="12">
    <source>
        <dbReference type="Proteomes" id="UP001596215"/>
    </source>
</evidence>
<dbReference type="PANTHER" id="PTHR42737:SF2">
    <property type="entry name" value="GLUTATHIONE REDUCTASE"/>
    <property type="match status" value="1"/>
</dbReference>
<comment type="cofactor">
    <cofactor evidence="1">
        <name>FAD</name>
        <dbReference type="ChEBI" id="CHEBI:57692"/>
    </cofactor>
</comment>
<evidence type="ECO:0000256" key="2">
    <source>
        <dbReference type="ARBA" id="ARBA00007532"/>
    </source>
</evidence>
<dbReference type="SUPFAM" id="SSF51905">
    <property type="entry name" value="FAD/NAD(P)-binding domain"/>
    <property type="match status" value="1"/>
</dbReference>
<feature type="domain" description="Pyridine nucleotide-disulphide oxidoreductase dimerisation" evidence="9">
    <location>
        <begin position="339"/>
        <end position="449"/>
    </location>
</feature>
<keyword evidence="3 8" id="KW-0285">Flavoprotein</keyword>
<dbReference type="SUPFAM" id="SSF55424">
    <property type="entry name" value="FAD/NAD-linked reductases, dimerisation (C-terminal) domain"/>
    <property type="match status" value="1"/>
</dbReference>
<dbReference type="GO" id="GO:0004362">
    <property type="term" value="F:glutathione-disulfide reductase (NADPH) activity"/>
    <property type="evidence" value="ECO:0007669"/>
    <property type="project" value="UniProtKB-EC"/>
</dbReference>
<dbReference type="EC" id="1.8.1.7" evidence="11"/>
<evidence type="ECO:0000256" key="7">
    <source>
        <dbReference type="ARBA" id="ARBA00023284"/>
    </source>
</evidence>
<dbReference type="RefSeq" id="WP_212708679.1">
    <property type="nucleotide sequence ID" value="NZ_BAAAFW010000025.1"/>
</dbReference>
<keyword evidence="12" id="KW-1185">Reference proteome</keyword>
<dbReference type="PANTHER" id="PTHR42737">
    <property type="entry name" value="GLUTATHIONE REDUCTASE"/>
    <property type="match status" value="1"/>
</dbReference>
<dbReference type="PROSITE" id="PS00076">
    <property type="entry name" value="PYRIDINE_REDOX_1"/>
    <property type="match status" value="1"/>
</dbReference>
<dbReference type="PIRSF" id="PIRSF000350">
    <property type="entry name" value="Mercury_reductase_MerA"/>
    <property type="match status" value="1"/>
</dbReference>
<keyword evidence="6" id="KW-1015">Disulfide bond</keyword>
<protein>
    <submittedName>
        <fullName evidence="11">Glutathione-disulfide reductase</fullName>
        <ecNumber evidence="11">1.8.1.7</ecNumber>
    </submittedName>
</protein>
<dbReference type="Proteomes" id="UP001596215">
    <property type="component" value="Unassembled WGS sequence"/>
</dbReference>
<evidence type="ECO:0000313" key="11">
    <source>
        <dbReference type="EMBL" id="MFC6361360.1"/>
    </source>
</evidence>
<dbReference type="EMBL" id="JBHSUC010000003">
    <property type="protein sequence ID" value="MFC6361360.1"/>
    <property type="molecule type" value="Genomic_DNA"/>
</dbReference>